<organism evidence="2 3">
    <name type="scientific">Candidatus Jidaibacter acanthamoebae</name>
    <dbReference type="NCBI Taxonomy" id="86105"/>
    <lineage>
        <taxon>Bacteria</taxon>
        <taxon>Pseudomonadati</taxon>
        <taxon>Pseudomonadota</taxon>
        <taxon>Alphaproteobacteria</taxon>
        <taxon>Rickettsiales</taxon>
        <taxon>Candidatus Midichloriaceae</taxon>
        <taxon>Candidatus Jidaibacter</taxon>
    </lineage>
</organism>
<reference evidence="2 3" key="1">
    <citation type="submission" date="2014-11" db="EMBL/GenBank/DDBJ databases">
        <title>A Rickettsiales Symbiont of Amoebae With Ancient Features.</title>
        <authorList>
            <person name="Schulz F."/>
            <person name="Martijn J."/>
            <person name="Wascher F."/>
            <person name="Kostanjsek R."/>
            <person name="Ettema T.J."/>
            <person name="Horn M."/>
        </authorList>
    </citation>
    <scope>NUCLEOTIDE SEQUENCE [LARGE SCALE GENOMIC DNA]</scope>
    <source>
        <strain evidence="2 3">UWC36</strain>
    </source>
</reference>
<dbReference type="Proteomes" id="UP000031258">
    <property type="component" value="Unassembled WGS sequence"/>
</dbReference>
<accession>A0A0C1QM02</accession>
<comment type="caution">
    <text evidence="2">The sequence shown here is derived from an EMBL/GenBank/DDBJ whole genome shotgun (WGS) entry which is preliminary data.</text>
</comment>
<dbReference type="AlphaFoldDB" id="A0A0C1QM02"/>
<evidence type="ECO:0000313" key="2">
    <source>
        <dbReference type="EMBL" id="KIE05098.1"/>
    </source>
</evidence>
<evidence type="ECO:0000313" key="3">
    <source>
        <dbReference type="Proteomes" id="UP000031258"/>
    </source>
</evidence>
<keyword evidence="3" id="KW-1185">Reference proteome</keyword>
<proteinExistence type="predicted"/>
<dbReference type="RefSeq" id="WP_039457223.1">
    <property type="nucleotide sequence ID" value="NZ_JSWE01000124.1"/>
</dbReference>
<feature type="chain" id="PRO_5002137502" evidence="1">
    <location>
        <begin position="25"/>
        <end position="205"/>
    </location>
</feature>
<gene>
    <name evidence="2" type="ORF">NF27_EY01940</name>
</gene>
<protein>
    <submittedName>
        <fullName evidence="2">Uncharacterized protein</fullName>
    </submittedName>
</protein>
<sequence>MIKNFFFVVFSQVINILLIFNCNANTFNQPEKNANIQFIKSRAILPNHTSHGPSVINSAYIENTAQIFGHFTAEDAFFNKLIVYGFLNISNSQIKDAYIYGSAKISNSNFINKLTVFGTMIAKHSTFNNVSTNAKKIFIEDSKIEKLEVIVNEDPSIPQILYLDKKVNIGSIEFKSGKGIIISSSRDINVDKIKIMGAVVKENYL</sequence>
<name>A0A0C1QM02_9RICK</name>
<evidence type="ECO:0000256" key="1">
    <source>
        <dbReference type="SAM" id="SignalP"/>
    </source>
</evidence>
<keyword evidence="1" id="KW-0732">Signal</keyword>
<dbReference type="OrthoDB" id="9822350at2"/>
<feature type="signal peptide" evidence="1">
    <location>
        <begin position="1"/>
        <end position="24"/>
    </location>
</feature>
<dbReference type="EMBL" id="JSWE01000124">
    <property type="protein sequence ID" value="KIE05098.1"/>
    <property type="molecule type" value="Genomic_DNA"/>
</dbReference>